<evidence type="ECO:0000313" key="1">
    <source>
        <dbReference type="EMBL" id="CAG8852622.1"/>
    </source>
</evidence>
<sequence length="81" mass="9279">INSEIIHHAFHKCSISNAIDGLEDGEIYYNEILDNKIDKAKKNNSDMDFGDSDKSKENFENEENLDATIEENKDVLLFTID</sequence>
<feature type="non-terminal residue" evidence="1">
    <location>
        <position position="1"/>
    </location>
</feature>
<proteinExistence type="predicted"/>
<organism evidence="1 2">
    <name type="scientific">Gigaspora margarita</name>
    <dbReference type="NCBI Taxonomy" id="4874"/>
    <lineage>
        <taxon>Eukaryota</taxon>
        <taxon>Fungi</taxon>
        <taxon>Fungi incertae sedis</taxon>
        <taxon>Mucoromycota</taxon>
        <taxon>Glomeromycotina</taxon>
        <taxon>Glomeromycetes</taxon>
        <taxon>Diversisporales</taxon>
        <taxon>Gigasporaceae</taxon>
        <taxon>Gigaspora</taxon>
    </lineage>
</organism>
<keyword evidence="2" id="KW-1185">Reference proteome</keyword>
<dbReference type="EMBL" id="CAJVQB010114385">
    <property type="protein sequence ID" value="CAG8852622.1"/>
    <property type="molecule type" value="Genomic_DNA"/>
</dbReference>
<reference evidence="1 2" key="1">
    <citation type="submission" date="2021-06" db="EMBL/GenBank/DDBJ databases">
        <authorList>
            <person name="Kallberg Y."/>
            <person name="Tangrot J."/>
            <person name="Rosling A."/>
        </authorList>
    </citation>
    <scope>NUCLEOTIDE SEQUENCE [LARGE SCALE GENOMIC DNA]</scope>
    <source>
        <strain evidence="1 2">120-4 pot B 10/14</strain>
    </source>
</reference>
<accession>A0ABN7XBS8</accession>
<protein>
    <submittedName>
        <fullName evidence="1">21086_t:CDS:1</fullName>
    </submittedName>
</protein>
<name>A0ABN7XBS8_GIGMA</name>
<dbReference type="Proteomes" id="UP000789901">
    <property type="component" value="Unassembled WGS sequence"/>
</dbReference>
<gene>
    <name evidence="1" type="ORF">GMARGA_LOCUS41443</name>
</gene>
<evidence type="ECO:0000313" key="2">
    <source>
        <dbReference type="Proteomes" id="UP000789901"/>
    </source>
</evidence>
<comment type="caution">
    <text evidence="1">The sequence shown here is derived from an EMBL/GenBank/DDBJ whole genome shotgun (WGS) entry which is preliminary data.</text>
</comment>